<dbReference type="InterPro" id="IPR050707">
    <property type="entry name" value="HTH_MetabolicPath_Reg"/>
</dbReference>
<dbReference type="InterPro" id="IPR036390">
    <property type="entry name" value="WH_DNA-bd_sf"/>
</dbReference>
<dbReference type="Pfam" id="PF09339">
    <property type="entry name" value="HTH_IclR"/>
    <property type="match status" value="1"/>
</dbReference>
<dbReference type="PROSITE" id="PS51078">
    <property type="entry name" value="ICLR_ED"/>
    <property type="match status" value="1"/>
</dbReference>
<dbReference type="Pfam" id="PF01614">
    <property type="entry name" value="IclR_C"/>
    <property type="match status" value="1"/>
</dbReference>
<feature type="domain" description="HTH iclR-type" evidence="6">
    <location>
        <begin position="28"/>
        <end position="89"/>
    </location>
</feature>
<sequence length="274" mass="31096">MLLSLRIYIALNKQWECLYVKEAKNGLVQSVSRAISILQCFERTPELGVSEISRLLGLNKSTTFGLISTLEQHQFLEQNKESGKYRLGIELFRLGTKVKADLLSIATPYLKNLADIYKETVHLVVHSDSDVLYLDKIESPHSMRICSKVGERLPLYCTGVGKVILAHLKEEEIKDILKKTSFQKRTEKTICDPDLLYKELLKTREKGYAEDDEELEVGLKCIATPIFNHLGKPIGAISVAGPTSRMSDELTRNISKTLMEYTKEISRKLGYIQE</sequence>
<dbReference type="AlphaFoldDB" id="A0A7G6E0K3"/>
<dbReference type="SMART" id="SM00346">
    <property type="entry name" value="HTH_ICLR"/>
    <property type="match status" value="1"/>
</dbReference>
<dbReference type="KEGG" id="tfr:BR63_04305"/>
<dbReference type="InterPro" id="IPR029016">
    <property type="entry name" value="GAF-like_dom_sf"/>
</dbReference>
<dbReference type="Proteomes" id="UP000515847">
    <property type="component" value="Chromosome"/>
</dbReference>
<protein>
    <recommendedName>
        <fullName evidence="5">Glycerol operon regulatory protein</fullName>
    </recommendedName>
</protein>
<keyword evidence="9" id="KW-1185">Reference proteome</keyword>
<dbReference type="InterPro" id="IPR036388">
    <property type="entry name" value="WH-like_DNA-bd_sf"/>
</dbReference>
<reference evidence="8 9" key="1">
    <citation type="journal article" date="2019" name="Front. Microbiol.">
        <title>Thermoanaerosceptrum fracticalcis gen. nov. sp. nov., a Novel Fumarate-Fermenting Microorganism From a Deep Fractured Carbonate Aquifer of the US Great Basin.</title>
        <authorList>
            <person name="Hamilton-Brehm S.D."/>
            <person name="Stewart L.E."/>
            <person name="Zavarin M."/>
            <person name="Caldwell M."/>
            <person name="Lawson P.A."/>
            <person name="Onstott T.C."/>
            <person name="Grzymski J."/>
            <person name="Neveux I."/>
            <person name="Lollar B.S."/>
            <person name="Russell C.E."/>
            <person name="Moser D.P."/>
        </authorList>
    </citation>
    <scope>NUCLEOTIDE SEQUENCE [LARGE SCALE GENOMIC DNA]</scope>
    <source>
        <strain evidence="8 9">DRI-13</strain>
    </source>
</reference>
<dbReference type="Gene3D" id="1.10.10.10">
    <property type="entry name" value="Winged helix-like DNA-binding domain superfamily/Winged helix DNA-binding domain"/>
    <property type="match status" value="1"/>
</dbReference>
<dbReference type="GO" id="GO:0045892">
    <property type="term" value="P:negative regulation of DNA-templated transcription"/>
    <property type="evidence" value="ECO:0007669"/>
    <property type="project" value="TreeGrafter"/>
</dbReference>
<keyword evidence="3" id="KW-0804">Transcription</keyword>
<gene>
    <name evidence="8" type="ORF">BR63_04305</name>
</gene>
<keyword evidence="2" id="KW-0238">DNA-binding</keyword>
<evidence type="ECO:0000256" key="2">
    <source>
        <dbReference type="ARBA" id="ARBA00023125"/>
    </source>
</evidence>
<dbReference type="GO" id="GO:0003677">
    <property type="term" value="F:DNA binding"/>
    <property type="evidence" value="ECO:0007669"/>
    <property type="project" value="UniProtKB-KW"/>
</dbReference>
<dbReference type="PANTHER" id="PTHR30136:SF24">
    <property type="entry name" value="HTH-TYPE TRANSCRIPTIONAL REPRESSOR ALLR"/>
    <property type="match status" value="1"/>
</dbReference>
<dbReference type="FunFam" id="1.10.10.10:FF:000056">
    <property type="entry name" value="IclR family transcriptional regulator"/>
    <property type="match status" value="1"/>
</dbReference>
<dbReference type="InterPro" id="IPR005471">
    <property type="entry name" value="Tscrpt_reg_IclR_N"/>
</dbReference>
<accession>A0A7G6E0K3</accession>
<dbReference type="PANTHER" id="PTHR30136">
    <property type="entry name" value="HELIX-TURN-HELIX TRANSCRIPTIONAL REGULATOR, ICLR FAMILY"/>
    <property type="match status" value="1"/>
</dbReference>
<evidence type="ECO:0000259" key="7">
    <source>
        <dbReference type="PROSITE" id="PS51078"/>
    </source>
</evidence>
<evidence type="ECO:0000256" key="1">
    <source>
        <dbReference type="ARBA" id="ARBA00023015"/>
    </source>
</evidence>
<feature type="domain" description="IclR-ED" evidence="7">
    <location>
        <begin position="90"/>
        <end position="271"/>
    </location>
</feature>
<evidence type="ECO:0000256" key="3">
    <source>
        <dbReference type="ARBA" id="ARBA00023163"/>
    </source>
</evidence>
<comment type="function">
    <text evidence="4">May be an activator protein for the gylABX operon.</text>
</comment>
<dbReference type="GO" id="GO:0003700">
    <property type="term" value="F:DNA-binding transcription factor activity"/>
    <property type="evidence" value="ECO:0007669"/>
    <property type="project" value="TreeGrafter"/>
</dbReference>
<name>A0A7G6E0K3_THEFR</name>
<evidence type="ECO:0000259" key="6">
    <source>
        <dbReference type="PROSITE" id="PS51077"/>
    </source>
</evidence>
<dbReference type="SUPFAM" id="SSF46785">
    <property type="entry name" value="Winged helix' DNA-binding domain"/>
    <property type="match status" value="1"/>
</dbReference>
<dbReference type="Gene3D" id="3.30.450.40">
    <property type="match status" value="1"/>
</dbReference>
<evidence type="ECO:0000256" key="5">
    <source>
        <dbReference type="ARBA" id="ARBA00070406"/>
    </source>
</evidence>
<keyword evidence="1" id="KW-0805">Transcription regulation</keyword>
<evidence type="ECO:0000256" key="4">
    <source>
        <dbReference type="ARBA" id="ARBA00058938"/>
    </source>
</evidence>
<dbReference type="EMBL" id="CP045798">
    <property type="protein sequence ID" value="QNB45607.1"/>
    <property type="molecule type" value="Genomic_DNA"/>
</dbReference>
<dbReference type="PROSITE" id="PS51077">
    <property type="entry name" value="HTH_ICLR"/>
    <property type="match status" value="1"/>
</dbReference>
<evidence type="ECO:0000313" key="8">
    <source>
        <dbReference type="EMBL" id="QNB45607.1"/>
    </source>
</evidence>
<proteinExistence type="predicted"/>
<organism evidence="8 9">
    <name type="scientific">Thermanaerosceptrum fracticalcis</name>
    <dbReference type="NCBI Taxonomy" id="1712410"/>
    <lineage>
        <taxon>Bacteria</taxon>
        <taxon>Bacillati</taxon>
        <taxon>Bacillota</taxon>
        <taxon>Clostridia</taxon>
        <taxon>Eubacteriales</taxon>
        <taxon>Peptococcaceae</taxon>
        <taxon>Thermanaerosceptrum</taxon>
    </lineage>
</organism>
<dbReference type="SUPFAM" id="SSF55781">
    <property type="entry name" value="GAF domain-like"/>
    <property type="match status" value="1"/>
</dbReference>
<dbReference type="InterPro" id="IPR014757">
    <property type="entry name" value="Tscrpt_reg_IclR_C"/>
</dbReference>
<evidence type="ECO:0000313" key="9">
    <source>
        <dbReference type="Proteomes" id="UP000515847"/>
    </source>
</evidence>